<dbReference type="RefSeq" id="WP_054651142.1">
    <property type="nucleotide sequence ID" value="NZ_AZFJ01000049.1"/>
</dbReference>
<keyword evidence="3" id="KW-0813">Transport</keyword>
<dbReference type="PANTHER" id="PTHR31462:SF5">
    <property type="entry name" value="ENDOSOMAL_LYSOSOMAL PROTON CHANNEL TMEM175"/>
    <property type="match status" value="1"/>
</dbReference>
<evidence type="ECO:0000256" key="13">
    <source>
        <dbReference type="SAM" id="Phobius"/>
    </source>
</evidence>
<evidence type="ECO:0000313" key="14">
    <source>
        <dbReference type="EMBL" id="KRL85977.1"/>
    </source>
</evidence>
<keyword evidence="11" id="KW-0407">Ion channel</keyword>
<feature type="transmembrane region" description="Helical" evidence="13">
    <location>
        <begin position="108"/>
        <end position="129"/>
    </location>
</feature>
<evidence type="ECO:0000256" key="1">
    <source>
        <dbReference type="ARBA" id="ARBA00004141"/>
    </source>
</evidence>
<evidence type="ECO:0000256" key="9">
    <source>
        <dbReference type="ARBA" id="ARBA00023065"/>
    </source>
</evidence>
<reference evidence="14 15" key="1">
    <citation type="journal article" date="2015" name="Genome Announc.">
        <title>Expanding the biotechnology potential of lactobacilli through comparative genomics of 213 strains and associated genera.</title>
        <authorList>
            <person name="Sun Z."/>
            <person name="Harris H.M."/>
            <person name="McCann A."/>
            <person name="Guo C."/>
            <person name="Argimon S."/>
            <person name="Zhang W."/>
            <person name="Yang X."/>
            <person name="Jeffery I.B."/>
            <person name="Cooney J.C."/>
            <person name="Kagawa T.F."/>
            <person name="Liu W."/>
            <person name="Song Y."/>
            <person name="Salvetti E."/>
            <person name="Wrobel A."/>
            <person name="Rasinkangas P."/>
            <person name="Parkhill J."/>
            <person name="Rea M.C."/>
            <person name="O'Sullivan O."/>
            <person name="Ritari J."/>
            <person name="Douillard F.P."/>
            <person name="Paul Ross R."/>
            <person name="Yang R."/>
            <person name="Briner A.E."/>
            <person name="Felis G.E."/>
            <person name="de Vos W.M."/>
            <person name="Barrangou R."/>
            <person name="Klaenhammer T.R."/>
            <person name="Caufield P.W."/>
            <person name="Cui Y."/>
            <person name="Zhang H."/>
            <person name="O'Toole P.W."/>
        </authorList>
    </citation>
    <scope>NUCLEOTIDE SEQUENCE [LARGE SCALE GENOMIC DNA]</scope>
    <source>
        <strain evidence="14 15">DSM 15945</strain>
    </source>
</reference>
<keyword evidence="10 13" id="KW-0472">Membrane</keyword>
<accession>A0A0R1TXG6</accession>
<evidence type="ECO:0000256" key="5">
    <source>
        <dbReference type="ARBA" id="ARBA00022692"/>
    </source>
</evidence>
<dbReference type="STRING" id="1423783.FC50_GL001383"/>
<evidence type="ECO:0000313" key="15">
    <source>
        <dbReference type="Proteomes" id="UP000051922"/>
    </source>
</evidence>
<feature type="transmembrane region" description="Helical" evidence="13">
    <location>
        <begin position="77"/>
        <end position="96"/>
    </location>
</feature>
<evidence type="ECO:0000256" key="10">
    <source>
        <dbReference type="ARBA" id="ARBA00023136"/>
    </source>
</evidence>
<keyword evidence="6" id="KW-0631">Potassium channel</keyword>
<dbReference type="GO" id="GO:0015252">
    <property type="term" value="F:proton channel activity"/>
    <property type="evidence" value="ECO:0007669"/>
    <property type="project" value="InterPro"/>
</dbReference>
<keyword evidence="9" id="KW-0406">Ion transport</keyword>
<feature type="transmembrane region" description="Helical" evidence="13">
    <location>
        <begin position="12"/>
        <end position="33"/>
    </location>
</feature>
<proteinExistence type="inferred from homology"/>
<evidence type="ECO:0008006" key="16">
    <source>
        <dbReference type="Google" id="ProtNLM"/>
    </source>
</evidence>
<keyword evidence="8 13" id="KW-1133">Transmembrane helix</keyword>
<evidence type="ECO:0000256" key="4">
    <source>
        <dbReference type="ARBA" id="ARBA00022538"/>
    </source>
</evidence>
<gene>
    <name evidence="14" type="ORF">FC50_GL001383</name>
</gene>
<organism evidence="14 15">
    <name type="scientific">Lacticaseibacillus pantheris DSM 15945 = JCM 12539 = NBRC 106106</name>
    <dbReference type="NCBI Taxonomy" id="1423783"/>
    <lineage>
        <taxon>Bacteria</taxon>
        <taxon>Bacillati</taxon>
        <taxon>Bacillota</taxon>
        <taxon>Bacilli</taxon>
        <taxon>Lactobacillales</taxon>
        <taxon>Lactobacillaceae</taxon>
        <taxon>Lacticaseibacillus</taxon>
    </lineage>
</organism>
<evidence type="ECO:0000256" key="3">
    <source>
        <dbReference type="ARBA" id="ARBA00022448"/>
    </source>
</evidence>
<comment type="subcellular location">
    <subcellularLocation>
        <location evidence="1">Membrane</location>
        <topology evidence="1">Multi-pass membrane protein</topology>
    </subcellularLocation>
</comment>
<dbReference type="AlphaFoldDB" id="A0A0R1TXG6"/>
<keyword evidence="5 13" id="KW-0812">Transmembrane</keyword>
<evidence type="ECO:0000256" key="6">
    <source>
        <dbReference type="ARBA" id="ARBA00022826"/>
    </source>
</evidence>
<dbReference type="EMBL" id="AZFJ01000049">
    <property type="protein sequence ID" value="KRL85977.1"/>
    <property type="molecule type" value="Genomic_DNA"/>
</dbReference>
<dbReference type="OrthoDB" id="7626281at2"/>
<evidence type="ECO:0000256" key="12">
    <source>
        <dbReference type="ARBA" id="ARBA00034430"/>
    </source>
</evidence>
<feature type="transmembrane region" description="Helical" evidence="13">
    <location>
        <begin position="149"/>
        <end position="165"/>
    </location>
</feature>
<sequence length="201" mass="22663">MTKNRLESYSDGMFSIIITIMVLGLIVPAGSQWTDLLTAQHVTALVAYLISYVLVTSFWVSHHNIIAQLRSVTPIDLWLNALVLLPISLLPMLTSWFDRYPLAAAPSIAYAVLYILTVMALYTLAARVAKQMRDGKARDEFARINQRRLVFIGMGVVDIVLANFWPPITWVMVAVISGSWIMALLARAHRYNKNEAKEEQK</sequence>
<comment type="catalytic activity">
    <reaction evidence="12">
        <text>K(+)(in) = K(+)(out)</text>
        <dbReference type="Rhea" id="RHEA:29463"/>
        <dbReference type="ChEBI" id="CHEBI:29103"/>
    </reaction>
</comment>
<protein>
    <recommendedName>
        <fullName evidence="16">Integral membrane protein</fullName>
    </recommendedName>
</protein>
<dbReference type="GO" id="GO:0005267">
    <property type="term" value="F:potassium channel activity"/>
    <property type="evidence" value="ECO:0007669"/>
    <property type="project" value="UniProtKB-KW"/>
</dbReference>
<comment type="caution">
    <text evidence="14">The sequence shown here is derived from an EMBL/GenBank/DDBJ whole genome shotgun (WGS) entry which is preliminary data.</text>
</comment>
<dbReference type="GO" id="GO:0016020">
    <property type="term" value="C:membrane"/>
    <property type="evidence" value="ECO:0007669"/>
    <property type="project" value="UniProtKB-SubCell"/>
</dbReference>
<dbReference type="InterPro" id="IPR010617">
    <property type="entry name" value="TMEM175-like"/>
</dbReference>
<evidence type="ECO:0000256" key="2">
    <source>
        <dbReference type="ARBA" id="ARBA00006920"/>
    </source>
</evidence>
<dbReference type="Proteomes" id="UP000051922">
    <property type="component" value="Unassembled WGS sequence"/>
</dbReference>
<dbReference type="Pfam" id="PF06736">
    <property type="entry name" value="TMEM175"/>
    <property type="match status" value="1"/>
</dbReference>
<feature type="transmembrane region" description="Helical" evidence="13">
    <location>
        <begin position="45"/>
        <end position="65"/>
    </location>
</feature>
<keyword evidence="15" id="KW-1185">Reference proteome</keyword>
<evidence type="ECO:0000256" key="8">
    <source>
        <dbReference type="ARBA" id="ARBA00022989"/>
    </source>
</evidence>
<dbReference type="PATRIC" id="fig|1423783.4.peg.1424"/>
<evidence type="ECO:0000256" key="7">
    <source>
        <dbReference type="ARBA" id="ARBA00022958"/>
    </source>
</evidence>
<evidence type="ECO:0000256" key="11">
    <source>
        <dbReference type="ARBA" id="ARBA00023303"/>
    </source>
</evidence>
<name>A0A0R1TXG6_9LACO</name>
<keyword evidence="7" id="KW-0630">Potassium</keyword>
<feature type="transmembrane region" description="Helical" evidence="13">
    <location>
        <begin position="171"/>
        <end position="188"/>
    </location>
</feature>
<dbReference type="PANTHER" id="PTHR31462">
    <property type="entry name" value="ENDOSOMAL/LYSOSOMAL POTASSIUM CHANNEL TMEM175"/>
    <property type="match status" value="1"/>
</dbReference>
<keyword evidence="4" id="KW-0633">Potassium transport</keyword>
<comment type="similarity">
    <text evidence="2">Belongs to the TMEM175 family.</text>
</comment>